<dbReference type="GO" id="GO:0008757">
    <property type="term" value="F:S-adenosylmethionine-dependent methyltransferase activity"/>
    <property type="evidence" value="ECO:0007669"/>
    <property type="project" value="TreeGrafter"/>
</dbReference>
<dbReference type="InterPro" id="IPR002935">
    <property type="entry name" value="SAM_O-MeTrfase"/>
</dbReference>
<evidence type="ECO:0000256" key="2">
    <source>
        <dbReference type="ARBA" id="ARBA00022679"/>
    </source>
</evidence>
<dbReference type="InterPro" id="IPR050362">
    <property type="entry name" value="Cation-dep_OMT"/>
</dbReference>
<dbReference type="Proteomes" id="UP000324705">
    <property type="component" value="Chromosome 1B"/>
</dbReference>
<evidence type="ECO:0000256" key="4">
    <source>
        <dbReference type="ARBA" id="ARBA00023453"/>
    </source>
</evidence>
<dbReference type="CDD" id="cd02440">
    <property type="entry name" value="AdoMet_MTases"/>
    <property type="match status" value="1"/>
</dbReference>
<dbReference type="GO" id="GO:0032259">
    <property type="term" value="P:methylation"/>
    <property type="evidence" value="ECO:0007669"/>
    <property type="project" value="UniProtKB-KW"/>
</dbReference>
<dbReference type="EMBL" id="LT934112">
    <property type="protein sequence ID" value="VAH12325.1"/>
    <property type="molecule type" value="Genomic_DNA"/>
</dbReference>
<evidence type="ECO:0008006" key="7">
    <source>
        <dbReference type="Google" id="ProtNLM"/>
    </source>
</evidence>
<dbReference type="InterPro" id="IPR029063">
    <property type="entry name" value="SAM-dependent_MTases_sf"/>
</dbReference>
<dbReference type="Gene3D" id="3.40.50.150">
    <property type="entry name" value="Vaccinia Virus protein VP39"/>
    <property type="match status" value="1"/>
</dbReference>
<organism evidence="5 6">
    <name type="scientific">Triticum turgidum subsp. durum</name>
    <name type="common">Durum wheat</name>
    <name type="synonym">Triticum durum</name>
    <dbReference type="NCBI Taxonomy" id="4567"/>
    <lineage>
        <taxon>Eukaryota</taxon>
        <taxon>Viridiplantae</taxon>
        <taxon>Streptophyta</taxon>
        <taxon>Embryophyta</taxon>
        <taxon>Tracheophyta</taxon>
        <taxon>Spermatophyta</taxon>
        <taxon>Magnoliopsida</taxon>
        <taxon>Liliopsida</taxon>
        <taxon>Poales</taxon>
        <taxon>Poaceae</taxon>
        <taxon>BOP clade</taxon>
        <taxon>Pooideae</taxon>
        <taxon>Triticodae</taxon>
        <taxon>Triticeae</taxon>
        <taxon>Triticinae</taxon>
        <taxon>Triticum</taxon>
    </lineage>
</organism>
<protein>
    <recommendedName>
        <fullName evidence="7">Caffeoyl-CoA O-methyltransferase</fullName>
    </recommendedName>
</protein>
<dbReference type="GO" id="GO:0008171">
    <property type="term" value="F:O-methyltransferase activity"/>
    <property type="evidence" value="ECO:0007669"/>
    <property type="project" value="InterPro"/>
</dbReference>
<sequence>MAAGSCDVNASYDIKHLLKSDALYKYILDTTVFPREPECMRDLRLLTDKHQRGIMQSTPEEAQLLQLLIKIAGARKTIEVGVFTGYSLLATVLALPEDAKVVAIDVNQKDFELGLPFIQKAGVAHKVDFREGKALDRLEELLAAVDGDPAAQYDFVFVDADKQNYRRYHEQMMRLVRVGGTIVYDNTLWGGTVAGVAVPSLDVLPGVVVDGVLMSISDFLKGFNAELAADPRVDVCQITVGDRLTICHRLV</sequence>
<dbReference type="PROSITE" id="PS51682">
    <property type="entry name" value="SAM_OMT_I"/>
    <property type="match status" value="1"/>
</dbReference>
<reference evidence="5 6" key="1">
    <citation type="submission" date="2017-09" db="EMBL/GenBank/DDBJ databases">
        <authorList>
            <consortium name="International Durum Wheat Genome Sequencing Consortium (IDWGSC)"/>
            <person name="Milanesi L."/>
        </authorList>
    </citation>
    <scope>NUCLEOTIDE SEQUENCE [LARGE SCALE GENOMIC DNA]</scope>
    <source>
        <strain evidence="6">cv. Svevo</strain>
    </source>
</reference>
<dbReference type="PANTHER" id="PTHR10509:SF58">
    <property type="entry name" value="CAFFEOYL-COA O-METHYLTRANSFERASE"/>
    <property type="match status" value="1"/>
</dbReference>
<proteinExistence type="inferred from homology"/>
<evidence type="ECO:0000313" key="6">
    <source>
        <dbReference type="Proteomes" id="UP000324705"/>
    </source>
</evidence>
<dbReference type="Pfam" id="PF01596">
    <property type="entry name" value="Methyltransf_3"/>
    <property type="match status" value="1"/>
</dbReference>
<keyword evidence="3" id="KW-0949">S-adenosyl-L-methionine</keyword>
<dbReference type="Gramene" id="TRITD1Bv1G004290.1">
    <property type="protein sequence ID" value="TRITD1Bv1G004290.1"/>
    <property type="gene ID" value="TRITD1Bv1G004290"/>
</dbReference>
<evidence type="ECO:0000256" key="3">
    <source>
        <dbReference type="ARBA" id="ARBA00022691"/>
    </source>
</evidence>
<evidence type="ECO:0000313" key="5">
    <source>
        <dbReference type="EMBL" id="VAH12325.1"/>
    </source>
</evidence>
<evidence type="ECO:0000256" key="1">
    <source>
        <dbReference type="ARBA" id="ARBA00022603"/>
    </source>
</evidence>
<keyword evidence="6" id="KW-1185">Reference proteome</keyword>
<name>A0A9R0V2L1_TRITD</name>
<keyword evidence="2" id="KW-0808">Transferase</keyword>
<comment type="similarity">
    <text evidence="4">Belongs to the class I-like SAM-binding methyltransferase superfamily. Cation-dependent O-methyltransferase family.</text>
</comment>
<gene>
    <name evidence="5" type="ORF">TRITD_1Bv1G004290</name>
</gene>
<accession>A0A9R0V2L1</accession>
<dbReference type="SUPFAM" id="SSF53335">
    <property type="entry name" value="S-adenosyl-L-methionine-dependent methyltransferases"/>
    <property type="match status" value="1"/>
</dbReference>
<dbReference type="PANTHER" id="PTHR10509">
    <property type="entry name" value="O-METHYLTRANSFERASE-RELATED"/>
    <property type="match status" value="1"/>
</dbReference>
<dbReference type="AlphaFoldDB" id="A0A9R0V2L1"/>
<keyword evidence="1" id="KW-0489">Methyltransferase</keyword>